<dbReference type="EMBL" id="FRBY01000005">
    <property type="protein sequence ID" value="SHM51643.1"/>
    <property type="molecule type" value="Genomic_DNA"/>
</dbReference>
<evidence type="ECO:0000313" key="2">
    <source>
        <dbReference type="Proteomes" id="UP000184121"/>
    </source>
</evidence>
<keyword evidence="2" id="KW-1185">Reference proteome</keyword>
<proteinExistence type="predicted"/>
<protein>
    <submittedName>
        <fullName evidence="1">Uncharacterized protein</fullName>
    </submittedName>
</protein>
<dbReference type="AlphaFoldDB" id="A0A1M7JFR4"/>
<dbReference type="Proteomes" id="UP000184121">
    <property type="component" value="Unassembled WGS sequence"/>
</dbReference>
<gene>
    <name evidence="1" type="ORF">SAMN05444366_3330</name>
</gene>
<name>A0A1M7JFR4_9FLAO</name>
<sequence>MFNRARKYYLSNNLAINETQTKSKFEMPFTKNRYANFLGESVFIPPSVK</sequence>
<organism evidence="1 2">
    <name type="scientific">Flavobacterium saccharophilum</name>
    <dbReference type="NCBI Taxonomy" id="29534"/>
    <lineage>
        <taxon>Bacteria</taxon>
        <taxon>Pseudomonadati</taxon>
        <taxon>Bacteroidota</taxon>
        <taxon>Flavobacteriia</taxon>
        <taxon>Flavobacteriales</taxon>
        <taxon>Flavobacteriaceae</taxon>
        <taxon>Flavobacterium</taxon>
    </lineage>
</organism>
<reference evidence="2" key="1">
    <citation type="submission" date="2016-11" db="EMBL/GenBank/DDBJ databases">
        <authorList>
            <person name="Varghese N."/>
            <person name="Submissions S."/>
        </authorList>
    </citation>
    <scope>NUCLEOTIDE SEQUENCE [LARGE SCALE GENOMIC DNA]</scope>
    <source>
        <strain evidence="2">DSM 1811</strain>
    </source>
</reference>
<accession>A0A1M7JFR4</accession>
<evidence type="ECO:0000313" key="1">
    <source>
        <dbReference type="EMBL" id="SHM51643.1"/>
    </source>
</evidence>